<accession>A0A6C0E2T3</accession>
<name>A0A6C0E2T3_9ZZZZ</name>
<feature type="compositionally biased region" description="Low complexity" evidence="1">
    <location>
        <begin position="20"/>
        <end position="38"/>
    </location>
</feature>
<dbReference type="EMBL" id="MN739731">
    <property type="protein sequence ID" value="QHT23426.1"/>
    <property type="molecule type" value="Genomic_DNA"/>
</dbReference>
<dbReference type="AlphaFoldDB" id="A0A6C0E2T3"/>
<evidence type="ECO:0000313" key="2">
    <source>
        <dbReference type="EMBL" id="QHT23426.1"/>
    </source>
</evidence>
<protein>
    <submittedName>
        <fullName evidence="2">Uncharacterized protein</fullName>
    </submittedName>
</protein>
<feature type="region of interest" description="Disordered" evidence="1">
    <location>
        <begin position="1"/>
        <end position="38"/>
    </location>
</feature>
<proteinExistence type="predicted"/>
<reference evidence="2" key="1">
    <citation type="journal article" date="2020" name="Nature">
        <title>Giant virus diversity and host interactions through global metagenomics.</title>
        <authorList>
            <person name="Schulz F."/>
            <person name="Roux S."/>
            <person name="Paez-Espino D."/>
            <person name="Jungbluth S."/>
            <person name="Walsh D.A."/>
            <person name="Denef V.J."/>
            <person name="McMahon K.D."/>
            <person name="Konstantinidis K.T."/>
            <person name="Eloe-Fadrosh E.A."/>
            <person name="Kyrpides N.C."/>
            <person name="Woyke T."/>
        </authorList>
    </citation>
    <scope>NUCLEOTIDE SEQUENCE</scope>
    <source>
        <strain evidence="2">GVMAG-M-3300023179-116</strain>
    </source>
</reference>
<organism evidence="2">
    <name type="scientific">viral metagenome</name>
    <dbReference type="NCBI Taxonomy" id="1070528"/>
    <lineage>
        <taxon>unclassified sequences</taxon>
        <taxon>metagenomes</taxon>
        <taxon>organismal metagenomes</taxon>
    </lineage>
</organism>
<evidence type="ECO:0000256" key="1">
    <source>
        <dbReference type="SAM" id="MobiDB-lite"/>
    </source>
</evidence>
<sequence>MKNKNGGGIFDWFSSKKTTETAPNSTNNNEANTTTNKNTNGLVKISYKNKPINCEVCEGNNYKEIFVSVNRSKYFDVASTFLGLGNVNATAGHPLTMYLCRTCNNCRFFYTKSSLNDYDKVITTQPI</sequence>